<dbReference type="AlphaFoldDB" id="A0A3M7R9K5"/>
<dbReference type="EMBL" id="REGN01003949">
    <property type="protein sequence ID" value="RNA19918.1"/>
    <property type="molecule type" value="Genomic_DNA"/>
</dbReference>
<sequence length="122" mass="13906">MAEGVLLLRAISNLNKQFKKKKLIVFHPNIIQKKNSNCTKHPSLVQKIALLIFNCFNKINESSYANLGKKKFIIVLQKNSKLCKNSAIFCKMHTIKKCLIKLCNKLQSFCRASNSLIALLEI</sequence>
<accession>A0A3M7R9K5</accession>
<organism evidence="1 2">
    <name type="scientific">Brachionus plicatilis</name>
    <name type="common">Marine rotifer</name>
    <name type="synonym">Brachionus muelleri</name>
    <dbReference type="NCBI Taxonomy" id="10195"/>
    <lineage>
        <taxon>Eukaryota</taxon>
        <taxon>Metazoa</taxon>
        <taxon>Spiralia</taxon>
        <taxon>Gnathifera</taxon>
        <taxon>Rotifera</taxon>
        <taxon>Eurotatoria</taxon>
        <taxon>Monogononta</taxon>
        <taxon>Pseudotrocha</taxon>
        <taxon>Ploima</taxon>
        <taxon>Brachionidae</taxon>
        <taxon>Brachionus</taxon>
    </lineage>
</organism>
<protein>
    <submittedName>
        <fullName evidence="1">Uncharacterized protein</fullName>
    </submittedName>
</protein>
<gene>
    <name evidence="1" type="ORF">BpHYR1_010122</name>
</gene>
<name>A0A3M7R9K5_BRAPC</name>
<comment type="caution">
    <text evidence="1">The sequence shown here is derived from an EMBL/GenBank/DDBJ whole genome shotgun (WGS) entry which is preliminary data.</text>
</comment>
<evidence type="ECO:0000313" key="1">
    <source>
        <dbReference type="EMBL" id="RNA19918.1"/>
    </source>
</evidence>
<dbReference type="Proteomes" id="UP000276133">
    <property type="component" value="Unassembled WGS sequence"/>
</dbReference>
<keyword evidence="2" id="KW-1185">Reference proteome</keyword>
<proteinExistence type="predicted"/>
<reference evidence="1 2" key="1">
    <citation type="journal article" date="2018" name="Sci. Rep.">
        <title>Genomic signatures of local adaptation to the degree of environmental predictability in rotifers.</title>
        <authorList>
            <person name="Franch-Gras L."/>
            <person name="Hahn C."/>
            <person name="Garcia-Roger E.M."/>
            <person name="Carmona M.J."/>
            <person name="Serra M."/>
            <person name="Gomez A."/>
        </authorList>
    </citation>
    <scope>NUCLEOTIDE SEQUENCE [LARGE SCALE GENOMIC DNA]</scope>
    <source>
        <strain evidence="1">HYR1</strain>
    </source>
</reference>
<evidence type="ECO:0000313" key="2">
    <source>
        <dbReference type="Proteomes" id="UP000276133"/>
    </source>
</evidence>